<proteinExistence type="predicted"/>
<feature type="DNA-binding region" description="Fork-head" evidence="5">
    <location>
        <begin position="94"/>
        <end position="128"/>
    </location>
</feature>
<dbReference type="GO" id="GO:0000978">
    <property type="term" value="F:RNA polymerase II cis-regulatory region sequence-specific DNA binding"/>
    <property type="evidence" value="ECO:0007669"/>
    <property type="project" value="TreeGrafter"/>
</dbReference>
<protein>
    <submittedName>
        <fullName evidence="7">Forkhead box protein J3 isoform X1</fullName>
    </submittedName>
</protein>
<evidence type="ECO:0000256" key="2">
    <source>
        <dbReference type="ARBA" id="ARBA00023125"/>
    </source>
</evidence>
<dbReference type="InterPro" id="IPR001766">
    <property type="entry name" value="Fork_head_dom"/>
</dbReference>
<keyword evidence="4 5" id="KW-0539">Nucleus</keyword>
<dbReference type="GO" id="GO:0005634">
    <property type="term" value="C:nucleus"/>
    <property type="evidence" value="ECO:0007669"/>
    <property type="project" value="UniProtKB-SubCell"/>
</dbReference>
<comment type="subcellular location">
    <subcellularLocation>
        <location evidence="5">Nucleus</location>
    </subcellularLocation>
</comment>
<gene>
    <name evidence="7" type="ORF">AKAME5_001575800</name>
</gene>
<dbReference type="EMBL" id="BRZM01000067">
    <property type="protein sequence ID" value="GLD64198.1"/>
    <property type="molecule type" value="Genomic_DNA"/>
</dbReference>
<dbReference type="Proteomes" id="UP001279410">
    <property type="component" value="Unassembled WGS sequence"/>
</dbReference>
<dbReference type="PANTHER" id="PTHR46078:SF3">
    <property type="entry name" value="FORKHEAD BOX PROTEIN J3"/>
    <property type="match status" value="1"/>
</dbReference>
<evidence type="ECO:0000256" key="3">
    <source>
        <dbReference type="ARBA" id="ARBA00023163"/>
    </source>
</evidence>
<dbReference type="GO" id="GO:0000981">
    <property type="term" value="F:DNA-binding transcription factor activity, RNA polymerase II-specific"/>
    <property type="evidence" value="ECO:0007669"/>
    <property type="project" value="TreeGrafter"/>
</dbReference>
<organism evidence="7 8">
    <name type="scientific">Lates japonicus</name>
    <name type="common">Japanese lates</name>
    <dbReference type="NCBI Taxonomy" id="270547"/>
    <lineage>
        <taxon>Eukaryota</taxon>
        <taxon>Metazoa</taxon>
        <taxon>Chordata</taxon>
        <taxon>Craniata</taxon>
        <taxon>Vertebrata</taxon>
        <taxon>Euteleostomi</taxon>
        <taxon>Actinopterygii</taxon>
        <taxon>Neopterygii</taxon>
        <taxon>Teleostei</taxon>
        <taxon>Neoteleostei</taxon>
        <taxon>Acanthomorphata</taxon>
        <taxon>Carangaria</taxon>
        <taxon>Carangaria incertae sedis</taxon>
        <taxon>Centropomidae</taxon>
        <taxon>Lates</taxon>
    </lineage>
</organism>
<dbReference type="InterPro" id="IPR036388">
    <property type="entry name" value="WH-like_DNA-bd_sf"/>
</dbReference>
<keyword evidence="3" id="KW-0804">Transcription</keyword>
<keyword evidence="1" id="KW-0805">Transcription regulation</keyword>
<evidence type="ECO:0000256" key="4">
    <source>
        <dbReference type="ARBA" id="ARBA00023242"/>
    </source>
</evidence>
<feature type="domain" description="Fork-head" evidence="6">
    <location>
        <begin position="94"/>
        <end position="128"/>
    </location>
</feature>
<accession>A0AAD3MZU4</accession>
<dbReference type="PANTHER" id="PTHR46078">
    <property type="entry name" value="FORKHEAD BOX PROTEIN J2 FAMILY MEMBER"/>
    <property type="match status" value="1"/>
</dbReference>
<dbReference type="InterPro" id="IPR036390">
    <property type="entry name" value="WH_DNA-bd_sf"/>
</dbReference>
<dbReference type="AlphaFoldDB" id="A0AAD3MZU4"/>
<evidence type="ECO:0000313" key="7">
    <source>
        <dbReference type="EMBL" id="GLD64198.1"/>
    </source>
</evidence>
<evidence type="ECO:0000256" key="1">
    <source>
        <dbReference type="ARBA" id="ARBA00023015"/>
    </source>
</evidence>
<comment type="caution">
    <text evidence="7">The sequence shown here is derived from an EMBL/GenBank/DDBJ whole genome shotgun (WGS) entry which is preliminary data.</text>
</comment>
<dbReference type="Pfam" id="PF00250">
    <property type="entry name" value="Forkhead"/>
    <property type="match status" value="1"/>
</dbReference>
<keyword evidence="8" id="KW-1185">Reference proteome</keyword>
<keyword evidence="2 5" id="KW-0238">DNA-binding</keyword>
<sequence>MCTGCLLLPSCEERGSDMACPFSSLRTFDMPSAEVSLTYFPLAALLLSCSAPQQGGQRGRSCLRLHCCPGPVLPGRPLHCTTVTSPVPAGAEIHRQVSRDFFQNSIRHNLSLNKCFLKVPRSKDDPGK</sequence>
<evidence type="ECO:0000259" key="6">
    <source>
        <dbReference type="PROSITE" id="PS50039"/>
    </source>
</evidence>
<reference evidence="7" key="1">
    <citation type="submission" date="2022-08" db="EMBL/GenBank/DDBJ databases">
        <title>Genome sequencing of akame (Lates japonicus).</title>
        <authorList>
            <person name="Hashiguchi Y."/>
            <person name="Takahashi H."/>
        </authorList>
    </citation>
    <scope>NUCLEOTIDE SEQUENCE</scope>
    <source>
        <strain evidence="7">Kochi</strain>
    </source>
</reference>
<evidence type="ECO:0000256" key="5">
    <source>
        <dbReference type="PROSITE-ProRule" id="PRU00089"/>
    </source>
</evidence>
<dbReference type="InterPro" id="IPR045912">
    <property type="entry name" value="FOXJ2/3-like"/>
</dbReference>
<dbReference type="SUPFAM" id="SSF46785">
    <property type="entry name" value="Winged helix' DNA-binding domain"/>
    <property type="match status" value="1"/>
</dbReference>
<feature type="non-terminal residue" evidence="7">
    <location>
        <position position="128"/>
    </location>
</feature>
<dbReference type="Gene3D" id="1.10.10.10">
    <property type="entry name" value="Winged helix-like DNA-binding domain superfamily/Winged helix DNA-binding domain"/>
    <property type="match status" value="1"/>
</dbReference>
<dbReference type="PROSITE" id="PS50039">
    <property type="entry name" value="FORK_HEAD_3"/>
    <property type="match status" value="1"/>
</dbReference>
<name>A0AAD3MZU4_LATJO</name>
<evidence type="ECO:0000313" key="8">
    <source>
        <dbReference type="Proteomes" id="UP001279410"/>
    </source>
</evidence>